<dbReference type="EMBL" id="QPGA01000087">
    <property type="protein sequence ID" value="RDE48792.1"/>
    <property type="molecule type" value="Genomic_DNA"/>
</dbReference>
<evidence type="ECO:0000313" key="2">
    <source>
        <dbReference type="EMBL" id="RDE48792.1"/>
    </source>
</evidence>
<evidence type="ECO:0000313" key="3">
    <source>
        <dbReference type="Proteomes" id="UP000253831"/>
    </source>
</evidence>
<proteinExistence type="predicted"/>
<feature type="region of interest" description="Disordered" evidence="1">
    <location>
        <begin position="1"/>
        <end position="22"/>
    </location>
</feature>
<dbReference type="Proteomes" id="UP000253831">
    <property type="component" value="Unassembled WGS sequence"/>
</dbReference>
<comment type="caution">
    <text evidence="2">The sequence shown here is derived from an EMBL/GenBank/DDBJ whole genome shotgun (WGS) entry which is preliminary data.</text>
</comment>
<dbReference type="AlphaFoldDB" id="A0A369XIZ0"/>
<sequence>MTVNVKVAQATHESPFSPRGRRVGEEGKTVMAFMIRGIPTCHDRQATRYRRHRQQDFRGENKKLSVPRLASALLTYEIRYQVAIPLTRTPSTVCTRLWNFAVREPSVLNADSR</sequence>
<reference evidence="2 3" key="1">
    <citation type="submission" date="2018-05" db="EMBL/GenBank/DDBJ databases">
        <title>Integrated omic analyses show evidence that a Ca. Accumulibacter phosphatis strain performs denitrification under micro-aerobic conditions.</title>
        <authorList>
            <person name="Camejo P.Y."/>
            <person name="Katherine M.D."/>
            <person name="Daniel N.R."/>
        </authorList>
    </citation>
    <scope>NUCLEOTIDE SEQUENCE [LARGE SCALE GENOMIC DNA]</scope>
    <source>
        <strain evidence="2">UW-LDO-IC</strain>
    </source>
</reference>
<evidence type="ECO:0000256" key="1">
    <source>
        <dbReference type="SAM" id="MobiDB-lite"/>
    </source>
</evidence>
<accession>A0A369XIZ0</accession>
<protein>
    <submittedName>
        <fullName evidence="2">Uncharacterized protein</fullName>
    </submittedName>
</protein>
<gene>
    <name evidence="2" type="ORF">DVS81_20180</name>
</gene>
<organism evidence="2 3">
    <name type="scientific">Candidatus Accumulibacter meliphilus</name>
    <dbReference type="NCBI Taxonomy" id="2211374"/>
    <lineage>
        <taxon>Bacteria</taxon>
        <taxon>Pseudomonadati</taxon>
        <taxon>Pseudomonadota</taxon>
        <taxon>Betaproteobacteria</taxon>
        <taxon>Candidatus Accumulibacter</taxon>
    </lineage>
</organism>
<name>A0A369XIZ0_9PROT</name>